<evidence type="ECO:0000256" key="1">
    <source>
        <dbReference type="SAM" id="Phobius"/>
    </source>
</evidence>
<dbReference type="Proteomes" id="UP000831189">
    <property type="component" value="Chromosome"/>
</dbReference>
<gene>
    <name evidence="2" type="ORF">M0M42_07065</name>
</gene>
<keyword evidence="1" id="KW-1133">Transmembrane helix</keyword>
<keyword evidence="1" id="KW-0472">Membrane</keyword>
<proteinExistence type="predicted"/>
<sequence>MIEWLMNNQQLISLLISASTLLVWVFYAQLLLLNFRRQRKPSLIINRGAGKGLGSLCLISNMSAEPMFINQLTVSIETSKGPLEVDVTDIRQSIDEEDGASPDLPIYQTTHQGPMRSGDFIHIGTFQGMLLAVAEQHGIELDGLKPVGDWEFHTLEVRAVAFYGPERHPIGVLRRFRLHGCGEPDCALIPESPFTHQLLSRRDRRKVRQWLSESLG</sequence>
<organism evidence="2 3">
    <name type="scientific">Pseudomonas knackmussii</name>
    <dbReference type="NCBI Taxonomy" id="65741"/>
    <lineage>
        <taxon>Bacteria</taxon>
        <taxon>Pseudomonadati</taxon>
        <taxon>Pseudomonadota</taxon>
        <taxon>Gammaproteobacteria</taxon>
        <taxon>Pseudomonadales</taxon>
        <taxon>Pseudomonadaceae</taxon>
        <taxon>Pseudomonas</taxon>
    </lineage>
</organism>
<name>A0ABY4KTE1_9PSED</name>
<keyword evidence="1" id="KW-0812">Transmembrane</keyword>
<evidence type="ECO:0000313" key="2">
    <source>
        <dbReference type="EMBL" id="UPQ84152.1"/>
    </source>
</evidence>
<dbReference type="EMBL" id="CP096208">
    <property type="protein sequence ID" value="UPQ84152.1"/>
    <property type="molecule type" value="Genomic_DNA"/>
</dbReference>
<accession>A0ABY4KTE1</accession>
<reference evidence="2 3" key="1">
    <citation type="submission" date="2022-04" db="EMBL/GenBank/DDBJ databases">
        <title>Pseudomonas knackmussii B09-2.</title>
        <authorList>
            <person name="Deng Y."/>
        </authorList>
    </citation>
    <scope>NUCLEOTIDE SEQUENCE [LARGE SCALE GENOMIC DNA]</scope>
    <source>
        <strain evidence="2 3">B09-2</strain>
    </source>
</reference>
<protein>
    <submittedName>
        <fullName evidence="2">Uncharacterized protein</fullName>
    </submittedName>
</protein>
<evidence type="ECO:0000313" key="3">
    <source>
        <dbReference type="Proteomes" id="UP000831189"/>
    </source>
</evidence>
<keyword evidence="3" id="KW-1185">Reference proteome</keyword>
<feature type="transmembrane region" description="Helical" evidence="1">
    <location>
        <begin position="12"/>
        <end position="33"/>
    </location>
</feature>